<dbReference type="Proteomes" id="UP000600449">
    <property type="component" value="Unassembled WGS sequence"/>
</dbReference>
<evidence type="ECO:0000256" key="2">
    <source>
        <dbReference type="ARBA" id="ARBA00022475"/>
    </source>
</evidence>
<evidence type="ECO:0000256" key="4">
    <source>
        <dbReference type="ARBA" id="ARBA00022989"/>
    </source>
</evidence>
<dbReference type="SUPFAM" id="SSF103473">
    <property type="entry name" value="MFS general substrate transporter"/>
    <property type="match status" value="1"/>
</dbReference>
<evidence type="ECO:0000313" key="9">
    <source>
        <dbReference type="Proteomes" id="UP000600449"/>
    </source>
</evidence>
<organism evidence="8 9">
    <name type="scientific">Salinarimonas ramus</name>
    <dbReference type="NCBI Taxonomy" id="690164"/>
    <lineage>
        <taxon>Bacteria</taxon>
        <taxon>Pseudomonadati</taxon>
        <taxon>Pseudomonadota</taxon>
        <taxon>Alphaproteobacteria</taxon>
        <taxon>Hyphomicrobiales</taxon>
        <taxon>Salinarimonadaceae</taxon>
        <taxon>Salinarimonas</taxon>
    </lineage>
</organism>
<feature type="transmembrane region" description="Helical" evidence="6">
    <location>
        <begin position="354"/>
        <end position="374"/>
    </location>
</feature>
<comment type="caution">
    <text evidence="8">The sequence shown here is derived from an EMBL/GenBank/DDBJ whole genome shotgun (WGS) entry which is preliminary data.</text>
</comment>
<keyword evidence="5 6" id="KW-0472">Membrane</keyword>
<feature type="transmembrane region" description="Helical" evidence="6">
    <location>
        <begin position="72"/>
        <end position="89"/>
    </location>
</feature>
<feature type="transmembrane region" description="Helical" evidence="6">
    <location>
        <begin position="329"/>
        <end position="348"/>
    </location>
</feature>
<dbReference type="Pfam" id="PF07690">
    <property type="entry name" value="MFS_1"/>
    <property type="match status" value="1"/>
</dbReference>
<sequence length="397" mass="40046">MRDRAIVPAGIAIVGATYGLARYTYGLFVPEIGADFALDAFALGLVASGSYAAYLIATLFGSTVSATLGPRLPVVLGGVAAAGGMAAIALAPNVWVLAAGVVLAGASPGLAYPPMSDAVMRLVPERGQNRAYAWINSGTSFGVLVSGPVAILAGTEWRTAWLVFAGVALAATLWNAWLLPGRATTAGEVREPAPRLTRAFLARAEARPLFAGALAFGLVTSVFWTFAVELVVAQGGLAPDAGRTFWILIGIAGVLGGLAGDLVRRFGLSGVLAAGTATIALATGVLALAPGNAPLVLAAGALYGAAFILVTGLYGIWSVNVFNDRPSAGFGATFFLISAGQLVGPALAGAMAQAMGLGRVFLVCALLALALSALRPAHDVRAMSRDANPQGEAPCGG</sequence>
<comment type="subcellular location">
    <subcellularLocation>
        <location evidence="1">Cell membrane</location>
        <topology evidence="1">Multi-pass membrane protein</topology>
    </subcellularLocation>
</comment>
<feature type="transmembrane region" description="Helical" evidence="6">
    <location>
        <begin position="95"/>
        <end position="112"/>
    </location>
</feature>
<dbReference type="GO" id="GO:0005886">
    <property type="term" value="C:plasma membrane"/>
    <property type="evidence" value="ECO:0007669"/>
    <property type="project" value="UniProtKB-SubCell"/>
</dbReference>
<feature type="transmembrane region" description="Helical" evidence="6">
    <location>
        <begin position="160"/>
        <end position="180"/>
    </location>
</feature>
<name>A0A917Q4M1_9HYPH</name>
<evidence type="ECO:0000256" key="1">
    <source>
        <dbReference type="ARBA" id="ARBA00004651"/>
    </source>
</evidence>
<dbReference type="InterPro" id="IPR011701">
    <property type="entry name" value="MFS"/>
</dbReference>
<dbReference type="RefSeq" id="WP_188909667.1">
    <property type="nucleotide sequence ID" value="NZ_BMMF01000002.1"/>
</dbReference>
<reference evidence="8 9" key="1">
    <citation type="journal article" date="2014" name="Int. J. Syst. Evol. Microbiol.">
        <title>Complete genome sequence of Corynebacterium casei LMG S-19264T (=DSM 44701T), isolated from a smear-ripened cheese.</title>
        <authorList>
            <consortium name="US DOE Joint Genome Institute (JGI-PGF)"/>
            <person name="Walter F."/>
            <person name="Albersmeier A."/>
            <person name="Kalinowski J."/>
            <person name="Ruckert C."/>
        </authorList>
    </citation>
    <scope>NUCLEOTIDE SEQUENCE [LARGE SCALE GENOMIC DNA]</scope>
    <source>
        <strain evidence="8 9">CGMCC 1.9161</strain>
    </source>
</reference>
<feature type="transmembrane region" description="Helical" evidence="6">
    <location>
        <begin position="245"/>
        <end position="263"/>
    </location>
</feature>
<proteinExistence type="predicted"/>
<evidence type="ECO:0000256" key="6">
    <source>
        <dbReference type="SAM" id="Phobius"/>
    </source>
</evidence>
<evidence type="ECO:0000256" key="5">
    <source>
        <dbReference type="ARBA" id="ARBA00023136"/>
    </source>
</evidence>
<dbReference type="InterPro" id="IPR036259">
    <property type="entry name" value="MFS_trans_sf"/>
</dbReference>
<protein>
    <submittedName>
        <fullName evidence="8">MFS transporter</fullName>
    </submittedName>
</protein>
<feature type="transmembrane region" description="Helical" evidence="6">
    <location>
        <begin position="209"/>
        <end position="233"/>
    </location>
</feature>
<dbReference type="EMBL" id="BMMF01000002">
    <property type="protein sequence ID" value="GGK22991.1"/>
    <property type="molecule type" value="Genomic_DNA"/>
</dbReference>
<dbReference type="InterPro" id="IPR020846">
    <property type="entry name" value="MFS_dom"/>
</dbReference>
<evidence type="ECO:0000313" key="8">
    <source>
        <dbReference type="EMBL" id="GGK22991.1"/>
    </source>
</evidence>
<dbReference type="PROSITE" id="PS50850">
    <property type="entry name" value="MFS"/>
    <property type="match status" value="1"/>
</dbReference>
<dbReference type="GO" id="GO:0022857">
    <property type="term" value="F:transmembrane transporter activity"/>
    <property type="evidence" value="ECO:0007669"/>
    <property type="project" value="InterPro"/>
</dbReference>
<keyword evidence="2" id="KW-1003">Cell membrane</keyword>
<dbReference type="InterPro" id="IPR050189">
    <property type="entry name" value="MFS_Efflux_Transporters"/>
</dbReference>
<evidence type="ECO:0000259" key="7">
    <source>
        <dbReference type="PROSITE" id="PS50850"/>
    </source>
</evidence>
<accession>A0A917Q4M1</accession>
<dbReference type="AlphaFoldDB" id="A0A917Q4M1"/>
<dbReference type="PANTHER" id="PTHR43124">
    <property type="entry name" value="PURINE EFFLUX PUMP PBUE"/>
    <property type="match status" value="1"/>
</dbReference>
<evidence type="ECO:0000256" key="3">
    <source>
        <dbReference type="ARBA" id="ARBA00022692"/>
    </source>
</evidence>
<dbReference type="PANTHER" id="PTHR43124:SF3">
    <property type="entry name" value="CHLORAMPHENICOL EFFLUX PUMP RV0191"/>
    <property type="match status" value="1"/>
</dbReference>
<feature type="transmembrane region" description="Helical" evidence="6">
    <location>
        <begin position="37"/>
        <end position="60"/>
    </location>
</feature>
<keyword evidence="4 6" id="KW-1133">Transmembrane helix</keyword>
<feature type="transmembrane region" description="Helical" evidence="6">
    <location>
        <begin position="270"/>
        <end position="289"/>
    </location>
</feature>
<feature type="transmembrane region" description="Helical" evidence="6">
    <location>
        <begin position="133"/>
        <end position="154"/>
    </location>
</feature>
<dbReference type="Gene3D" id="1.20.1250.20">
    <property type="entry name" value="MFS general substrate transporter like domains"/>
    <property type="match status" value="1"/>
</dbReference>
<gene>
    <name evidence="8" type="ORF">GCM10011322_07190</name>
</gene>
<keyword evidence="9" id="KW-1185">Reference proteome</keyword>
<feature type="domain" description="Major facilitator superfamily (MFS) profile" evidence="7">
    <location>
        <begin position="1"/>
        <end position="383"/>
    </location>
</feature>
<keyword evidence="3 6" id="KW-0812">Transmembrane</keyword>
<feature type="transmembrane region" description="Helical" evidence="6">
    <location>
        <begin position="295"/>
        <end position="317"/>
    </location>
</feature>